<feature type="transmembrane region" description="Helical" evidence="1">
    <location>
        <begin position="99"/>
        <end position="117"/>
    </location>
</feature>
<reference evidence="2" key="1">
    <citation type="submission" date="2006-07" db="EMBL/GenBank/DDBJ databases">
        <title>Large-scale analysis of RIKEN Arabidopsis full-length (RAFL) cDNAs.</title>
        <authorList>
            <person name="Totoki Y."/>
            <person name="Seki M."/>
            <person name="Ishida J."/>
            <person name="Nakajima M."/>
            <person name="Enju A."/>
            <person name="Morosawa T."/>
            <person name="Kamiya A."/>
            <person name="Narusaka M."/>
            <person name="Shin-i T."/>
            <person name="Nakagawa M."/>
            <person name="Sakamoto N."/>
            <person name="Oishi K."/>
            <person name="Kohara Y."/>
            <person name="Kobayashi M."/>
            <person name="Toyoda A."/>
            <person name="Sakaki Y."/>
            <person name="Sakurai T."/>
            <person name="Iida K."/>
            <person name="Akiyama K."/>
            <person name="Satou M."/>
            <person name="Toyoda T."/>
            <person name="Konagaya A."/>
            <person name="Carninci P."/>
            <person name="Kawai J."/>
            <person name="Hayashizaki Y."/>
            <person name="Shinozaki K."/>
        </authorList>
    </citation>
    <scope>NUCLEOTIDE SEQUENCE</scope>
</reference>
<sequence length="118" mass="13724">FAPPLPSPVYDEFISGYLLFPFSAAQNCMLSCDKRRLKIALYALLCSGYTFLLVAFRTIYVSVISLTHEAYEDISDYSFVRFSYNIWHWHSLVRFSCDGYVIAWIEILKLLVMVFVLI</sequence>
<feature type="transmembrane region" description="Helical" evidence="1">
    <location>
        <begin position="13"/>
        <end position="32"/>
    </location>
</feature>
<dbReference type="EMBL" id="AK229813">
    <property type="protein sequence ID" value="BAF01644.1"/>
    <property type="molecule type" value="mRNA"/>
</dbReference>
<feature type="transmembrane region" description="Helical" evidence="1">
    <location>
        <begin position="39"/>
        <end position="60"/>
    </location>
</feature>
<evidence type="ECO:0000313" key="2">
    <source>
        <dbReference type="EMBL" id="BAF01644.1"/>
    </source>
</evidence>
<proteinExistence type="evidence at transcript level"/>
<name>Q0WMK7_ARATH</name>
<accession>Q0WMK7</accession>
<keyword evidence="1" id="KW-1133">Transmembrane helix</keyword>
<organism evidence="2">
    <name type="scientific">Arabidopsis thaliana</name>
    <name type="common">Mouse-ear cress</name>
    <dbReference type="NCBI Taxonomy" id="3702"/>
    <lineage>
        <taxon>Eukaryota</taxon>
        <taxon>Viridiplantae</taxon>
        <taxon>Streptophyta</taxon>
        <taxon>Embryophyta</taxon>
        <taxon>Tracheophyta</taxon>
        <taxon>Spermatophyta</taxon>
        <taxon>Magnoliopsida</taxon>
        <taxon>eudicotyledons</taxon>
        <taxon>Gunneridae</taxon>
        <taxon>Pentapetalae</taxon>
        <taxon>rosids</taxon>
        <taxon>malvids</taxon>
        <taxon>Brassicales</taxon>
        <taxon>Brassicaceae</taxon>
        <taxon>Camelineae</taxon>
        <taxon>Arabidopsis</taxon>
    </lineage>
</organism>
<dbReference type="AlphaFoldDB" id="Q0WMK7"/>
<feature type="non-terminal residue" evidence="2">
    <location>
        <position position="1"/>
    </location>
</feature>
<keyword evidence="1" id="KW-0812">Transmembrane</keyword>
<protein>
    <submittedName>
        <fullName evidence="2">Uncharacterized protein</fullName>
    </submittedName>
</protein>
<keyword evidence="1" id="KW-0472">Membrane</keyword>
<dbReference type="ExpressionAtlas" id="Q0WMK7">
    <property type="expression patterns" value="baseline and differential"/>
</dbReference>
<evidence type="ECO:0000256" key="1">
    <source>
        <dbReference type="SAM" id="Phobius"/>
    </source>
</evidence>